<organism evidence="2 3">
    <name type="scientific">Salibacterium qingdaonense</name>
    <dbReference type="NCBI Taxonomy" id="266892"/>
    <lineage>
        <taxon>Bacteria</taxon>
        <taxon>Bacillati</taxon>
        <taxon>Bacillota</taxon>
        <taxon>Bacilli</taxon>
        <taxon>Bacillales</taxon>
        <taxon>Bacillaceae</taxon>
    </lineage>
</organism>
<feature type="transmembrane region" description="Helical" evidence="1">
    <location>
        <begin position="179"/>
        <end position="203"/>
    </location>
</feature>
<proteinExistence type="predicted"/>
<dbReference type="RefSeq" id="WP_090927040.1">
    <property type="nucleotide sequence ID" value="NZ_FOTY01000012.1"/>
</dbReference>
<dbReference type="InterPro" id="IPR004445">
    <property type="entry name" value="GltS"/>
</dbReference>
<feature type="transmembrane region" description="Helical" evidence="1">
    <location>
        <begin position="85"/>
        <end position="102"/>
    </location>
</feature>
<dbReference type="AlphaFoldDB" id="A0A1I4MMS9"/>
<dbReference type="EMBL" id="FOTY01000012">
    <property type="protein sequence ID" value="SFM04325.1"/>
    <property type="molecule type" value="Genomic_DNA"/>
</dbReference>
<keyword evidence="1" id="KW-1133">Transmembrane helix</keyword>
<accession>A0A1I4MMS9</accession>
<feature type="transmembrane region" description="Helical" evidence="1">
    <location>
        <begin position="247"/>
        <end position="264"/>
    </location>
</feature>
<keyword evidence="1" id="KW-0812">Transmembrane</keyword>
<dbReference type="GO" id="GO:0016020">
    <property type="term" value="C:membrane"/>
    <property type="evidence" value="ECO:0007669"/>
    <property type="project" value="InterPro"/>
</dbReference>
<feature type="transmembrane region" description="Helical" evidence="1">
    <location>
        <begin position="114"/>
        <end position="136"/>
    </location>
</feature>
<dbReference type="Pfam" id="PF03616">
    <property type="entry name" value="Glt_symporter"/>
    <property type="match status" value="1"/>
</dbReference>
<feature type="transmembrane region" description="Helical" evidence="1">
    <location>
        <begin position="284"/>
        <end position="306"/>
    </location>
</feature>
<evidence type="ECO:0000313" key="3">
    <source>
        <dbReference type="Proteomes" id="UP000199668"/>
    </source>
</evidence>
<feature type="transmembrane region" description="Helical" evidence="1">
    <location>
        <begin position="318"/>
        <end position="340"/>
    </location>
</feature>
<reference evidence="2 3" key="1">
    <citation type="submission" date="2016-10" db="EMBL/GenBank/DDBJ databases">
        <authorList>
            <person name="de Groot N.N."/>
        </authorList>
    </citation>
    <scope>NUCLEOTIDE SEQUENCE [LARGE SCALE GENOMIC DNA]</scope>
    <source>
        <strain evidence="2 3">CGMCC 1.6134</strain>
    </source>
</reference>
<evidence type="ECO:0000313" key="2">
    <source>
        <dbReference type="EMBL" id="SFM04325.1"/>
    </source>
</evidence>
<dbReference type="GO" id="GO:0015813">
    <property type="term" value="P:L-glutamate transmembrane transport"/>
    <property type="evidence" value="ECO:0007669"/>
    <property type="project" value="InterPro"/>
</dbReference>
<feature type="transmembrane region" description="Helical" evidence="1">
    <location>
        <begin position="6"/>
        <end position="23"/>
    </location>
</feature>
<dbReference type="PANTHER" id="PTHR36178">
    <property type="entry name" value="SLR0625 PROTEIN"/>
    <property type="match status" value="1"/>
</dbReference>
<dbReference type="OrthoDB" id="9801557at2"/>
<keyword evidence="1" id="KW-0472">Membrane</keyword>
<dbReference type="PANTHER" id="PTHR36178:SF1">
    <property type="entry name" value="SODIUM_GLUTAMATE SYMPORTER"/>
    <property type="match status" value="1"/>
</dbReference>
<name>A0A1I4MMS9_9BACI</name>
<sequence>MSFDAIGMAIVIISIMLALGKWIRIRIPLLQRLFLPSALIGGFLALLLGPGVLGRITQGMFGQGFLENGLFTADIFEVWGEMPGLLINVVFAGLFIGFRIPNPKEILRIGGPQIAFGYTLSWGQYVVGIGLCLLFLTPVFGLPPAAGALIEIGFVGGHGTAGGLENTFTQLGFEEGYDLAIGLATVGVLSGVIAGIILLNWGVRKKKSNILKKPEDISVDAQLGINEFDARDPAGNMTTSPTSIDPLTFHAALVAIAIFLGYVLLEALKWFESVTWGAWSDVYIFEYVPLFPLAMLGGIILQLGFTKFDKYDLIDRGLVNRIQGLSLDLLIVSALASLELSVLGTYFIPFVILAVSGIALNVLGFIYLAPRMIPNYWFERALGDFGQSTGVAATGLLLMRVADPDNRSPAFTAFGYKQILFEPMVGGGLVTATALPFIYQFGAIPVFIVVTVLMIAFMLLGLLYYGRKKED</sequence>
<keyword evidence="3" id="KW-1185">Reference proteome</keyword>
<protein>
    <submittedName>
        <fullName evidence="2">Glutamate:Na+ symporter, ESS family</fullName>
    </submittedName>
</protein>
<feature type="transmembrane region" description="Helical" evidence="1">
    <location>
        <begin position="346"/>
        <end position="368"/>
    </location>
</feature>
<dbReference type="Proteomes" id="UP000199668">
    <property type="component" value="Unassembled WGS sequence"/>
</dbReference>
<dbReference type="STRING" id="266892.SAMN04488054_11278"/>
<feature type="transmembrane region" description="Helical" evidence="1">
    <location>
        <begin position="35"/>
        <end position="56"/>
    </location>
</feature>
<evidence type="ECO:0000256" key="1">
    <source>
        <dbReference type="SAM" id="Phobius"/>
    </source>
</evidence>
<dbReference type="GO" id="GO:0015501">
    <property type="term" value="F:glutamate:sodium symporter activity"/>
    <property type="evidence" value="ECO:0007669"/>
    <property type="project" value="InterPro"/>
</dbReference>
<feature type="transmembrane region" description="Helical" evidence="1">
    <location>
        <begin position="444"/>
        <end position="465"/>
    </location>
</feature>
<gene>
    <name evidence="2" type="ORF">SAMN04488054_11278</name>
</gene>
<feature type="transmembrane region" description="Helical" evidence="1">
    <location>
        <begin position="419"/>
        <end position="438"/>
    </location>
</feature>